<dbReference type="InterPro" id="IPR003877">
    <property type="entry name" value="SPRY_dom"/>
</dbReference>
<evidence type="ECO:0000256" key="4">
    <source>
        <dbReference type="PROSITE-ProRule" id="PRU00024"/>
    </source>
</evidence>
<dbReference type="STRING" id="127582.A0A2Y9EBG5"/>
<evidence type="ECO:0000259" key="6">
    <source>
        <dbReference type="PROSITE" id="PS50119"/>
    </source>
</evidence>
<reference evidence="9" key="1">
    <citation type="submission" date="2025-08" db="UniProtKB">
        <authorList>
            <consortium name="RefSeq"/>
        </authorList>
    </citation>
    <scope>IDENTIFICATION</scope>
</reference>
<keyword evidence="1" id="KW-0479">Metal-binding</keyword>
<dbReference type="Pfam" id="PF00622">
    <property type="entry name" value="SPRY"/>
    <property type="match status" value="1"/>
</dbReference>
<dbReference type="Gene3D" id="3.30.160.60">
    <property type="entry name" value="Classic Zinc Finger"/>
    <property type="match status" value="1"/>
</dbReference>
<dbReference type="InterPro" id="IPR013083">
    <property type="entry name" value="Znf_RING/FYVE/PHD"/>
</dbReference>
<dbReference type="Proteomes" id="UP000248480">
    <property type="component" value="Unplaced"/>
</dbReference>
<dbReference type="Gene3D" id="3.30.40.10">
    <property type="entry name" value="Zinc/RING finger domain, C3HC4 (zinc finger)"/>
    <property type="match status" value="1"/>
</dbReference>
<dbReference type="InterPro" id="IPR035785">
    <property type="entry name" value="SPRY/PRY_TRIM75"/>
</dbReference>
<dbReference type="PRINTS" id="PR01407">
    <property type="entry name" value="BUTYPHLNCDUF"/>
</dbReference>
<protein>
    <submittedName>
        <fullName evidence="9">Tripartite motif-containing protein 75</fullName>
    </submittedName>
</protein>
<dbReference type="GO" id="GO:0008270">
    <property type="term" value="F:zinc ion binding"/>
    <property type="evidence" value="ECO:0007669"/>
    <property type="project" value="UniProtKB-KW"/>
</dbReference>
<dbReference type="KEGG" id="tmu:101341048"/>
<feature type="domain" description="B box-type" evidence="6">
    <location>
        <begin position="92"/>
        <end position="133"/>
    </location>
</feature>
<dbReference type="SUPFAM" id="SSF57845">
    <property type="entry name" value="B-box zinc-binding domain"/>
    <property type="match status" value="1"/>
</dbReference>
<dbReference type="CDD" id="cd15829">
    <property type="entry name" value="SPRY_PRY_TRIM75"/>
    <property type="match status" value="1"/>
</dbReference>
<evidence type="ECO:0000256" key="3">
    <source>
        <dbReference type="ARBA" id="ARBA00022833"/>
    </source>
</evidence>
<keyword evidence="3" id="KW-0862">Zinc</keyword>
<evidence type="ECO:0000256" key="2">
    <source>
        <dbReference type="ARBA" id="ARBA00022771"/>
    </source>
</evidence>
<dbReference type="RefSeq" id="XP_004390705.1">
    <property type="nucleotide sequence ID" value="XM_004390648.2"/>
</dbReference>
<gene>
    <name evidence="9" type="primary">LOC101341048</name>
</gene>
<dbReference type="SMART" id="SM00449">
    <property type="entry name" value="SPRY"/>
    <property type="match status" value="1"/>
</dbReference>
<dbReference type="FunFam" id="2.60.120.920:FF:000004">
    <property type="entry name" value="Butyrophilin subfamily 1 member A1"/>
    <property type="match status" value="1"/>
</dbReference>
<dbReference type="SMART" id="SM00336">
    <property type="entry name" value="BBOX"/>
    <property type="match status" value="1"/>
</dbReference>
<accession>A0A2Y9EBG5</accession>
<dbReference type="InterPro" id="IPR001841">
    <property type="entry name" value="Znf_RING"/>
</dbReference>
<dbReference type="InterPro" id="IPR050143">
    <property type="entry name" value="TRIM/RBCC"/>
</dbReference>
<dbReference type="InterPro" id="IPR006574">
    <property type="entry name" value="PRY"/>
</dbReference>
<evidence type="ECO:0000259" key="5">
    <source>
        <dbReference type="PROSITE" id="PS50089"/>
    </source>
</evidence>
<dbReference type="SUPFAM" id="SSF57850">
    <property type="entry name" value="RING/U-box"/>
    <property type="match status" value="1"/>
</dbReference>
<dbReference type="InterPro" id="IPR013320">
    <property type="entry name" value="ConA-like_dom_sf"/>
</dbReference>
<dbReference type="OrthoDB" id="128536at2759"/>
<keyword evidence="8" id="KW-1185">Reference proteome</keyword>
<dbReference type="Gene3D" id="2.60.120.920">
    <property type="match status" value="1"/>
</dbReference>
<dbReference type="PROSITE" id="PS00518">
    <property type="entry name" value="ZF_RING_1"/>
    <property type="match status" value="1"/>
</dbReference>
<evidence type="ECO:0000256" key="1">
    <source>
        <dbReference type="ARBA" id="ARBA00022723"/>
    </source>
</evidence>
<dbReference type="InterPro" id="IPR017907">
    <property type="entry name" value="Znf_RING_CS"/>
</dbReference>
<evidence type="ECO:0000313" key="8">
    <source>
        <dbReference type="Proteomes" id="UP000248480"/>
    </source>
</evidence>
<dbReference type="SMART" id="SM00184">
    <property type="entry name" value="RING"/>
    <property type="match status" value="1"/>
</dbReference>
<dbReference type="SUPFAM" id="SSF49899">
    <property type="entry name" value="Concanavalin A-like lectins/glucanases"/>
    <property type="match status" value="1"/>
</dbReference>
<feature type="domain" description="RING-type" evidence="5">
    <location>
        <begin position="16"/>
        <end position="57"/>
    </location>
</feature>
<name>A0A2Y9EBG5_TRIMA</name>
<dbReference type="InterPro" id="IPR000315">
    <property type="entry name" value="Znf_B-box"/>
</dbReference>
<dbReference type="InterPro" id="IPR003879">
    <property type="entry name" value="Butyrophylin_SPRY"/>
</dbReference>
<dbReference type="GeneID" id="101341048"/>
<dbReference type="InterPro" id="IPR001870">
    <property type="entry name" value="B30.2/SPRY"/>
</dbReference>
<dbReference type="AlphaFoldDB" id="A0A2Y9EBG5"/>
<dbReference type="PROSITE" id="PS50188">
    <property type="entry name" value="B302_SPRY"/>
    <property type="match status" value="1"/>
</dbReference>
<dbReference type="SMART" id="SM00589">
    <property type="entry name" value="PRY"/>
    <property type="match status" value="1"/>
</dbReference>
<dbReference type="Pfam" id="PF15227">
    <property type="entry name" value="zf-C3HC4_4"/>
    <property type="match status" value="1"/>
</dbReference>
<dbReference type="InterPro" id="IPR043136">
    <property type="entry name" value="B30.2/SPRY_sf"/>
</dbReference>
<dbReference type="Pfam" id="PF00643">
    <property type="entry name" value="zf-B_box"/>
    <property type="match status" value="1"/>
</dbReference>
<sequence>MEVTAALAGLQAEANCPICLDYLRDPITIECGHNFCRSCIQQSWEDRQDSFPCPVCRHPCQEWQLRSNTQLGNIAEIAKLLHITRSKRKREEQTRLCEKHNQILTHFCEEDLEVLCPLCTQPPDHKDHHVRSIEEAASHHRKRLMSYIEPLKKQVAYFQKLVTTKEREPLELREKVERQRKKIFSEFEHLNEFLDREHEAAVSRLAHEEKHIRQKLNANITAFSEYISTLNDLLKEVAEKSVMSEVKLLTDIKSIQDRCESLNPPVLYSFLLRKEGCSLPPQYSALQKIIQKFKEDVTLDPETAHPNLFVSEDRKSVTFVKKAQRFVPNPKRFKVYPIVLGSASFSSGRHYWEVEVGEKPEWSVGVCKDSLSRKAKRPPTTQTRCWAIELCDGKYVAQGTFPITLVVKEKPRGIGIYLDYELGEISFYSLNDRSHIHSFIDRFSEILKPYFCIGHDSQPLTICAIRDYE</sequence>
<evidence type="ECO:0000313" key="9">
    <source>
        <dbReference type="RefSeq" id="XP_004390705.1"/>
    </source>
</evidence>
<dbReference type="CDD" id="cd16607">
    <property type="entry name" value="RING-HC_TRIM60-like_C-IV"/>
    <property type="match status" value="1"/>
</dbReference>
<dbReference type="PANTHER" id="PTHR24103">
    <property type="entry name" value="E3 UBIQUITIN-PROTEIN LIGASE TRIM"/>
    <property type="match status" value="1"/>
</dbReference>
<dbReference type="InParanoid" id="A0A2Y9EBG5"/>
<organism evidence="8 9">
    <name type="scientific">Trichechus manatus latirostris</name>
    <name type="common">Florida manatee</name>
    <dbReference type="NCBI Taxonomy" id="127582"/>
    <lineage>
        <taxon>Eukaryota</taxon>
        <taxon>Metazoa</taxon>
        <taxon>Chordata</taxon>
        <taxon>Craniata</taxon>
        <taxon>Vertebrata</taxon>
        <taxon>Euteleostomi</taxon>
        <taxon>Mammalia</taxon>
        <taxon>Eutheria</taxon>
        <taxon>Afrotheria</taxon>
        <taxon>Sirenia</taxon>
        <taxon>Trichechidae</taxon>
        <taxon>Trichechus</taxon>
    </lineage>
</organism>
<proteinExistence type="predicted"/>
<keyword evidence="2 4" id="KW-0863">Zinc-finger</keyword>
<dbReference type="PROSITE" id="PS50089">
    <property type="entry name" value="ZF_RING_2"/>
    <property type="match status" value="1"/>
</dbReference>
<evidence type="ECO:0000259" key="7">
    <source>
        <dbReference type="PROSITE" id="PS50188"/>
    </source>
</evidence>
<dbReference type="Pfam" id="PF13765">
    <property type="entry name" value="PRY"/>
    <property type="match status" value="1"/>
</dbReference>
<feature type="domain" description="B30.2/SPRY" evidence="7">
    <location>
        <begin position="277"/>
        <end position="469"/>
    </location>
</feature>
<dbReference type="PROSITE" id="PS50119">
    <property type="entry name" value="ZF_BBOX"/>
    <property type="match status" value="1"/>
</dbReference>